<dbReference type="SUPFAM" id="SSF56317">
    <property type="entry name" value="Carbon-nitrogen hydrolase"/>
    <property type="match status" value="1"/>
</dbReference>
<feature type="domain" description="CN hydrolase" evidence="3">
    <location>
        <begin position="19"/>
        <end position="292"/>
    </location>
</feature>
<dbReference type="InterPro" id="IPR044149">
    <property type="entry name" value="Nitrilases_CHs"/>
</dbReference>
<dbReference type="RefSeq" id="WP_093518869.1">
    <property type="nucleotide sequence ID" value="NZ_FOSK01000004.1"/>
</dbReference>
<sequence>MEILEATHLSHNPSASDKIKVALAQIAPVWLKREATLDKVIDAVELAGKQGCQLVAFGETLVPGYPFWIERTDGARFNDPKQKAMYAKCLDQAVVIEDGHLDALCAAAQKHSISVYLGVMERAANRSGHSLYCTLVYIDQNGEIGSAHRKLQPSYAERLAWAPGDGNGLRVHPLGRFTVGGLNCAENWMPLSRVALYAQGEDLHVAVWPGGLRNTEDPTRFVAKESRSYVLSVSGLMRAEDFPKDTPELTEILENSGEFLADGGSCIAAPDGSWVVAPQVGKELLITAELDHALVRADRQLFDPTGHYSRPDVTRLVVDRKRQQLAEFVDSE</sequence>
<dbReference type="EMBL" id="FOSK01000004">
    <property type="protein sequence ID" value="SFK35401.1"/>
    <property type="molecule type" value="Genomic_DNA"/>
</dbReference>
<evidence type="ECO:0000313" key="4">
    <source>
        <dbReference type="EMBL" id="SFK35401.1"/>
    </source>
</evidence>
<comment type="caution">
    <text evidence="4">The sequence shown here is derived from an EMBL/GenBank/DDBJ whole genome shotgun (WGS) entry which is preliminary data.</text>
</comment>
<evidence type="ECO:0000256" key="1">
    <source>
        <dbReference type="ARBA" id="ARBA00008129"/>
    </source>
</evidence>
<dbReference type="InterPro" id="IPR036526">
    <property type="entry name" value="C-N_Hydrolase_sf"/>
</dbReference>
<evidence type="ECO:0000256" key="2">
    <source>
        <dbReference type="PROSITE-ProRule" id="PRU10139"/>
    </source>
</evidence>
<organism evidence="4 5">
    <name type="scientific">Pseudovibrio ascidiaceicola</name>
    <dbReference type="NCBI Taxonomy" id="285279"/>
    <lineage>
        <taxon>Bacteria</taxon>
        <taxon>Pseudomonadati</taxon>
        <taxon>Pseudomonadota</taxon>
        <taxon>Alphaproteobacteria</taxon>
        <taxon>Hyphomicrobiales</taxon>
        <taxon>Stappiaceae</taxon>
        <taxon>Pseudovibrio</taxon>
    </lineage>
</organism>
<proteinExistence type="inferred from homology"/>
<accession>A0A1I3YW14</accession>
<protein>
    <submittedName>
        <fullName evidence="4">Nitrilase</fullName>
    </submittedName>
</protein>
<dbReference type="Pfam" id="PF00795">
    <property type="entry name" value="CN_hydrolase"/>
    <property type="match status" value="1"/>
</dbReference>
<dbReference type="Gene3D" id="3.60.110.10">
    <property type="entry name" value="Carbon-nitrogen hydrolase"/>
    <property type="match status" value="1"/>
</dbReference>
<dbReference type="PROSITE" id="PS00921">
    <property type="entry name" value="NITRIL_CHT_2"/>
    <property type="match status" value="1"/>
</dbReference>
<gene>
    <name evidence="4" type="ORF">SAMN04488518_104235</name>
</gene>
<comment type="similarity">
    <text evidence="1">Belongs to the carbon-nitrogen hydrolase superfamily. Nitrilase family.</text>
</comment>
<dbReference type="InterPro" id="IPR003010">
    <property type="entry name" value="C-N_Hydrolase"/>
</dbReference>
<name>A0A1I3YW14_9HYPH</name>
<reference evidence="4 5" key="1">
    <citation type="submission" date="2016-10" db="EMBL/GenBank/DDBJ databases">
        <authorList>
            <person name="Varghese N."/>
            <person name="Submissions S."/>
        </authorList>
    </citation>
    <scope>NUCLEOTIDE SEQUENCE [LARGE SCALE GENOMIC DNA]</scope>
    <source>
        <strain evidence="4 5">DSM 16392</strain>
    </source>
</reference>
<evidence type="ECO:0000313" key="5">
    <source>
        <dbReference type="Proteomes" id="UP000199598"/>
    </source>
</evidence>
<dbReference type="PANTHER" id="PTHR46044">
    <property type="entry name" value="NITRILASE"/>
    <property type="match status" value="1"/>
</dbReference>
<dbReference type="PROSITE" id="PS00920">
    <property type="entry name" value="NITRIL_CHT_1"/>
    <property type="match status" value="1"/>
</dbReference>
<dbReference type="Proteomes" id="UP000199598">
    <property type="component" value="Unassembled WGS sequence"/>
</dbReference>
<dbReference type="PANTHER" id="PTHR46044:SF1">
    <property type="entry name" value="CN HYDROLASE DOMAIN-CONTAINING PROTEIN"/>
    <property type="match status" value="1"/>
</dbReference>
<dbReference type="InterPro" id="IPR000132">
    <property type="entry name" value="Nitrilase/CN_hydratase_CS"/>
</dbReference>
<dbReference type="CDD" id="cd07564">
    <property type="entry name" value="nitrilases_CHs"/>
    <property type="match status" value="1"/>
</dbReference>
<feature type="active site" description="Proton acceptor" evidence="2">
    <location>
        <position position="59"/>
    </location>
</feature>
<dbReference type="PROSITE" id="PS50263">
    <property type="entry name" value="CN_HYDROLASE"/>
    <property type="match status" value="1"/>
</dbReference>
<evidence type="ECO:0000259" key="3">
    <source>
        <dbReference type="PROSITE" id="PS50263"/>
    </source>
</evidence>
<keyword evidence="5" id="KW-1185">Reference proteome</keyword>